<feature type="binding site" description="in other chain" evidence="11">
    <location>
        <position position="75"/>
    </location>
    <ligand>
        <name>Zn(2+)</name>
        <dbReference type="ChEBI" id="CHEBI:29105"/>
        <note>ligand shared between two neighboring subunits</note>
    </ligand>
</feature>
<dbReference type="InterPro" id="IPR052265">
    <property type="entry name" value="Gamma-CA"/>
</dbReference>
<reference evidence="15" key="1">
    <citation type="submission" date="2006-06" db="EMBL/GenBank/DDBJ databases">
        <title>Complete sequence of Trichodesmium erythraeum IMS101.</title>
        <authorList>
            <consortium name="US DOE Joint Genome Institute"/>
            <person name="Copeland A."/>
            <person name="Lucas S."/>
            <person name="Lapidus A."/>
            <person name="Barry K."/>
            <person name="Detter J.C."/>
            <person name="Glavina del Rio T."/>
            <person name="Hammon N."/>
            <person name="Israni S."/>
            <person name="Dalin E."/>
            <person name="Tice H."/>
            <person name="Pitluck S."/>
            <person name="Kiss H."/>
            <person name="Munk A.C."/>
            <person name="Brettin T."/>
            <person name="Bruce D."/>
            <person name="Han C."/>
            <person name="Tapia R."/>
            <person name="Gilna P."/>
            <person name="Schmutz J."/>
            <person name="Larimer F."/>
            <person name="Land M."/>
            <person name="Hauser L."/>
            <person name="Kyrpides N."/>
            <person name="Kim E."/>
            <person name="Richardson P."/>
        </authorList>
    </citation>
    <scope>NUCLEOTIDE SEQUENCE [LARGE SCALE GENOMIC DNA]</scope>
    <source>
        <strain evidence="15">IMS101</strain>
    </source>
</reference>
<keyword evidence="2" id="KW-0677">Repeat</keyword>
<dbReference type="PANTHER" id="PTHR43360:SF1">
    <property type="entry name" value="CARBOXYSOME ASSEMBLY PROTEIN CCMM"/>
    <property type="match status" value="1"/>
</dbReference>
<name>Q10XY3_TRIEI</name>
<evidence type="ECO:0000256" key="9">
    <source>
        <dbReference type="ARBA" id="ARBA00030397"/>
    </source>
</evidence>
<feature type="binding site" evidence="11">
    <location>
        <position position="102"/>
    </location>
    <ligand>
        <name>Zn(2+)</name>
        <dbReference type="ChEBI" id="CHEBI:29105"/>
        <note>ligand shared between two neighboring subunits</note>
    </ligand>
</feature>
<evidence type="ECO:0000256" key="10">
    <source>
        <dbReference type="PIRSR" id="PIRSR037250-50"/>
    </source>
</evidence>
<keyword evidence="11" id="KW-0862">Zinc</keyword>
<dbReference type="SUPFAM" id="SSF55239">
    <property type="entry name" value="RuBisCO, small subunit"/>
    <property type="match status" value="4"/>
</dbReference>
<evidence type="ECO:0000259" key="14">
    <source>
        <dbReference type="SMART" id="SM00961"/>
    </source>
</evidence>
<dbReference type="GO" id="GO:0046872">
    <property type="term" value="F:metal ion binding"/>
    <property type="evidence" value="ECO:0007669"/>
    <property type="project" value="UniProtKB-KW"/>
</dbReference>
<dbReference type="GO" id="GO:0015979">
    <property type="term" value="P:photosynthesis"/>
    <property type="evidence" value="ECO:0007669"/>
    <property type="project" value="UniProtKB-KW"/>
</dbReference>
<keyword evidence="7" id="KW-1282">Carboxysome</keyword>
<dbReference type="InterPro" id="IPR017156">
    <property type="entry name" value="CcmM"/>
</dbReference>
<dbReference type="Gene3D" id="2.160.10.10">
    <property type="entry name" value="Hexapeptide repeat proteins"/>
    <property type="match status" value="1"/>
</dbReference>
<dbReference type="GO" id="GO:0016829">
    <property type="term" value="F:lyase activity"/>
    <property type="evidence" value="ECO:0007669"/>
    <property type="project" value="UniProtKB-KW"/>
</dbReference>
<dbReference type="KEGG" id="ter:Tery_3849"/>
<feature type="domain" description="Ribulose bisphosphate carboxylase small subunit" evidence="14">
    <location>
        <begin position="452"/>
        <end position="544"/>
    </location>
</feature>
<keyword evidence="8" id="KW-1283">Bacterial microcompartment</keyword>
<evidence type="ECO:0000256" key="6">
    <source>
        <dbReference type="ARBA" id="ARBA00023636"/>
    </source>
</evidence>
<dbReference type="EMBL" id="CP000393">
    <property type="protein sequence ID" value="ABG52891.1"/>
    <property type="molecule type" value="Genomic_DNA"/>
</dbReference>
<evidence type="ECO:0000256" key="5">
    <source>
        <dbReference type="ARBA" id="ARBA00023595"/>
    </source>
</evidence>
<dbReference type="RefSeq" id="WP_011613221.1">
    <property type="nucleotide sequence ID" value="NC_008312.1"/>
</dbReference>
<dbReference type="Gene3D" id="3.30.190.10">
    <property type="entry name" value="Ribulose bisphosphate carboxylase, small subunit"/>
    <property type="match status" value="4"/>
</dbReference>
<evidence type="ECO:0000256" key="4">
    <source>
        <dbReference type="ARBA" id="ARBA00023587"/>
    </source>
</evidence>
<dbReference type="InterPro" id="IPR000894">
    <property type="entry name" value="RuBisCO_ssu_dom"/>
</dbReference>
<keyword evidence="11" id="KW-0479">Metal-binding</keyword>
<keyword evidence="15" id="KW-0456">Lyase</keyword>
<dbReference type="OrthoDB" id="9803036at2"/>
<evidence type="ECO:0000256" key="3">
    <source>
        <dbReference type="ARBA" id="ARBA00023300"/>
    </source>
</evidence>
<gene>
    <name evidence="15" type="ordered locus">Tery_3849</name>
</gene>
<evidence type="ECO:0000256" key="13">
    <source>
        <dbReference type="SAM" id="MobiDB-lite"/>
    </source>
</evidence>
<dbReference type="CDD" id="cd00307">
    <property type="entry name" value="RuBisCO_small_like"/>
    <property type="match status" value="4"/>
</dbReference>
<feature type="domain" description="Ribulose bisphosphate carboxylase small subunit" evidence="14">
    <location>
        <begin position="573"/>
        <end position="667"/>
    </location>
</feature>
<evidence type="ECO:0000256" key="12">
    <source>
        <dbReference type="PIRSR" id="PIRSR037250-52"/>
    </source>
</evidence>
<feature type="region of interest" description="Disordered" evidence="13">
    <location>
        <begin position="311"/>
        <end position="347"/>
    </location>
</feature>
<dbReference type="InterPro" id="IPR047223">
    <property type="entry name" value="CA_gamma_LbH"/>
</dbReference>
<dbReference type="GO" id="GO:0031470">
    <property type="term" value="C:carboxysome"/>
    <property type="evidence" value="ECO:0007669"/>
    <property type="project" value="UniProtKB-SubCell"/>
</dbReference>
<dbReference type="eggNOG" id="COG4451">
    <property type="taxonomic scope" value="Bacteria"/>
</dbReference>
<feature type="domain" description="Ribulose bisphosphate carboxylase small subunit" evidence="14">
    <location>
        <begin position="338"/>
        <end position="431"/>
    </location>
</feature>
<dbReference type="PANTHER" id="PTHR43360">
    <property type="entry name" value="CARBON DIOXIDE CONCENTRATING MECHANISM PROTEIN CCMM"/>
    <property type="match status" value="1"/>
</dbReference>
<proteinExistence type="inferred from homology"/>
<feature type="region of interest" description="Disordered" evidence="13">
    <location>
        <begin position="543"/>
        <end position="569"/>
    </location>
</feature>
<dbReference type="STRING" id="203124.Tery_3849"/>
<dbReference type="SUPFAM" id="SSF51161">
    <property type="entry name" value="Trimeric LpxA-like enzymes"/>
    <property type="match status" value="1"/>
</dbReference>
<feature type="domain" description="Ribulose bisphosphate carboxylase small subunit" evidence="14">
    <location>
        <begin position="221"/>
        <end position="311"/>
    </location>
</feature>
<dbReference type="PIRSF" id="PIRSF037250">
    <property type="entry name" value="CcmM"/>
    <property type="match status" value="1"/>
</dbReference>
<evidence type="ECO:0000256" key="11">
    <source>
        <dbReference type="PIRSR" id="PIRSR037250-51"/>
    </source>
</evidence>
<dbReference type="SMART" id="SM00961">
    <property type="entry name" value="RuBisCO_small"/>
    <property type="match status" value="4"/>
</dbReference>
<feature type="disulfide bond" evidence="12">
    <location>
        <begin position="194"/>
        <end position="200"/>
    </location>
</feature>
<dbReference type="GO" id="GO:0043886">
    <property type="term" value="F:structural constituent of carboxysome shell"/>
    <property type="evidence" value="ECO:0007669"/>
    <property type="project" value="InterPro"/>
</dbReference>
<feature type="binding site" description="in other chain" evidence="11">
    <location>
        <position position="107"/>
    </location>
    <ligand>
        <name>Zn(2+)</name>
        <dbReference type="ChEBI" id="CHEBI:29105"/>
        <note>ligand shared between two neighboring subunits</note>
    </ligand>
</feature>
<evidence type="ECO:0000256" key="2">
    <source>
        <dbReference type="ARBA" id="ARBA00022737"/>
    </source>
</evidence>
<organism evidence="15">
    <name type="scientific">Trichodesmium erythraeum (strain IMS101)</name>
    <dbReference type="NCBI Taxonomy" id="203124"/>
    <lineage>
        <taxon>Bacteria</taxon>
        <taxon>Bacillati</taxon>
        <taxon>Cyanobacteriota</taxon>
        <taxon>Cyanophyceae</taxon>
        <taxon>Oscillatoriophycideae</taxon>
        <taxon>Oscillatoriales</taxon>
        <taxon>Microcoleaceae</taxon>
        <taxon>Trichodesmium</taxon>
    </lineage>
</organism>
<evidence type="ECO:0000256" key="1">
    <source>
        <dbReference type="ARBA" id="ARBA00022531"/>
    </source>
</evidence>
<dbReference type="InterPro" id="IPR011004">
    <property type="entry name" value="Trimer_LpxA-like_sf"/>
</dbReference>
<sequence>MPHRKQPAPPTPWSKNLAQPKIDDTAYIHSFSNIIGDVRVGANVLVAPGTSIRADEGTPFFIGAGTNIQDGVVIHGLEQGRVIGDDQQNYSVWIGTNVSITHKALVHGPCYIGDDCFIGFRSTVFNSRIGEGCIVMLHALIQDVEIPPGKYVPSGAIITNQQQVNRLSDVLPDDIKFAHHVVGINESLRQGYLCANNISCITPIRNEMNINYKNGNGYNPSGTTGRLTPEVVAHVNQLVSQGYYVGTEHADTRHFKTGSWKTCSPIQSSHSSEVVAALEACIQEHSTEYVRMFGIDPKAKRRISPIMIQRPDGKKVAQKSTTGNYSVPAATGTTRVGSTTTPNTTGLTPEVVTQVNSLLSQGYKIGTEYANERRFKTSSWQNGPTISETNSAQVLAALEKFLAEHSGEYVRLIGIDSKVKRRVAEIIIQRPGDSPIQQCVSTSPSYQAPVSTHAGINTRLSQEVVEQVRSLFNQGYRISLEHANERRFKTSSWISCAPISATNHSQAIAELEQVLAEYNGEYVRLIGIDTQAKRRVMESLIQQPNGKGERSASLKATSNGVVNTTQQSPVSSSQVATTIAHKLSQEAVEEIRSLIAGGYKIGTEYADKRRFKTSSWKTDIQIDGKREADVFPVLEESLAHHEGEYVRLIGIDPKAKRRVLEKIIQQPNGKAN</sequence>
<dbReference type="Pfam" id="PF00101">
    <property type="entry name" value="RuBisCO_small"/>
    <property type="match status" value="4"/>
</dbReference>
<feature type="compositionally biased region" description="Low complexity" evidence="13">
    <location>
        <begin position="331"/>
        <end position="347"/>
    </location>
</feature>
<dbReference type="CDD" id="cd00710">
    <property type="entry name" value="LbH_gamma_CA"/>
    <property type="match status" value="1"/>
</dbReference>
<dbReference type="InterPro" id="IPR036385">
    <property type="entry name" value="RuBisCO_ssu_sf"/>
</dbReference>
<keyword evidence="3" id="KW-0120">Carbon dioxide fixation</keyword>
<keyword evidence="12" id="KW-1015">Disulfide bond</keyword>
<comment type="similarity">
    <text evidence="5">Belongs to the gamma-class carbonic anhydrase family.</text>
</comment>
<feature type="active site" description="Proton donor/acceptor" evidence="10">
    <location>
        <position position="56"/>
    </location>
</feature>
<dbReference type="HOGENOM" id="CLU_019008_0_0_3"/>
<dbReference type="eggNOG" id="COG0663">
    <property type="taxonomic scope" value="Bacteria"/>
</dbReference>
<evidence type="ECO:0000313" key="15">
    <source>
        <dbReference type="EMBL" id="ABG52891.1"/>
    </source>
</evidence>
<dbReference type="AlphaFoldDB" id="Q10XY3"/>
<keyword evidence="1" id="KW-0602">Photosynthesis</keyword>
<evidence type="ECO:0000256" key="8">
    <source>
        <dbReference type="ARBA" id="ARBA00024446"/>
    </source>
</evidence>
<evidence type="ECO:0000256" key="7">
    <source>
        <dbReference type="ARBA" id="ARBA00023669"/>
    </source>
</evidence>
<comment type="subcellular location">
    <subcellularLocation>
        <location evidence="4">Carboxysome</location>
    </subcellularLocation>
</comment>
<dbReference type="GO" id="GO:0015977">
    <property type="term" value="P:carbon fixation"/>
    <property type="evidence" value="ECO:0007669"/>
    <property type="project" value="UniProtKB-KW"/>
</dbReference>
<accession>Q10XY3</accession>
<protein>
    <recommendedName>
        <fullName evidence="6">Carboxysome assembly protein CcmM</fullName>
    </recommendedName>
    <alternativeName>
        <fullName evidence="9">Carbon dioxide concentrating mechanism protein CcmM</fullName>
    </alternativeName>
</protein>